<dbReference type="SUPFAM" id="SSF103473">
    <property type="entry name" value="MFS general substrate transporter"/>
    <property type="match status" value="1"/>
</dbReference>
<organism evidence="9 10">
    <name type="scientific">Anaerovorax odorimutans</name>
    <dbReference type="NCBI Taxonomy" id="109327"/>
    <lineage>
        <taxon>Bacteria</taxon>
        <taxon>Bacillati</taxon>
        <taxon>Bacillota</taxon>
        <taxon>Clostridia</taxon>
        <taxon>Peptostreptococcales</taxon>
        <taxon>Anaerovoracaceae</taxon>
        <taxon>Anaerovorax</taxon>
    </lineage>
</organism>
<keyword evidence="10" id="KW-1185">Reference proteome</keyword>
<evidence type="ECO:0000256" key="3">
    <source>
        <dbReference type="ARBA" id="ARBA00022475"/>
    </source>
</evidence>
<evidence type="ECO:0000256" key="2">
    <source>
        <dbReference type="ARBA" id="ARBA00022448"/>
    </source>
</evidence>
<evidence type="ECO:0000256" key="7">
    <source>
        <dbReference type="SAM" id="Phobius"/>
    </source>
</evidence>
<evidence type="ECO:0000259" key="8">
    <source>
        <dbReference type="PROSITE" id="PS50850"/>
    </source>
</evidence>
<feature type="transmembrane region" description="Helical" evidence="7">
    <location>
        <begin position="34"/>
        <end position="54"/>
    </location>
</feature>
<dbReference type="PANTHER" id="PTHR23517:SF13">
    <property type="entry name" value="MAJOR FACILITATOR SUPERFAMILY MFS_1"/>
    <property type="match status" value="1"/>
</dbReference>
<keyword evidence="5 7" id="KW-1133">Transmembrane helix</keyword>
<accession>A0ABT1RPH7</accession>
<evidence type="ECO:0000256" key="5">
    <source>
        <dbReference type="ARBA" id="ARBA00022989"/>
    </source>
</evidence>
<dbReference type="Pfam" id="PF07690">
    <property type="entry name" value="MFS_1"/>
    <property type="match status" value="1"/>
</dbReference>
<dbReference type="Proteomes" id="UP001524502">
    <property type="component" value="Unassembled WGS sequence"/>
</dbReference>
<keyword evidence="2" id="KW-0813">Transport</keyword>
<feature type="transmembrane region" description="Helical" evidence="7">
    <location>
        <begin position="294"/>
        <end position="313"/>
    </location>
</feature>
<comment type="subcellular location">
    <subcellularLocation>
        <location evidence="1">Cell membrane</location>
        <topology evidence="1">Multi-pass membrane protein</topology>
    </subcellularLocation>
</comment>
<dbReference type="InterPro" id="IPR036259">
    <property type="entry name" value="MFS_trans_sf"/>
</dbReference>
<evidence type="ECO:0000256" key="4">
    <source>
        <dbReference type="ARBA" id="ARBA00022692"/>
    </source>
</evidence>
<feature type="transmembrane region" description="Helical" evidence="7">
    <location>
        <begin position="91"/>
        <end position="112"/>
    </location>
</feature>
<feature type="transmembrane region" description="Helical" evidence="7">
    <location>
        <begin position="152"/>
        <end position="173"/>
    </location>
</feature>
<sequence>MKRILWAILMIAVSTNLPAPLFPVYQQQYGLNPLAITALFAVYAACLLPLLLVSGSLADRRGNKQVVAIGLLCAVLSAGCFLIAAGPVMLYIARVLEGFAVGCFMGTSNAFLVENSKGNVQNALGYASMFNMFGFGFGPLLCGLIAQYIPFFSYQLPFLLLLIALLSALLMLLPIKSEKKPASTSAKRSRISLGVPDENKQVFWFFIAPAAFLMLALNGVVISLVPTYVKTLFHTSNLSYSGVLLFIMLFGSGVAQLIRRPGRAEKRIQWGILFLILGTWGMIAAAPFSSIALLLLSMLLQALGTGWTFQSALRMTGEISTPENRSRIISTFYVCAYSGMAFPTIGIGLLSTLWDLNTALFAFGILLTAAGAAVVIRSIRKKI</sequence>
<keyword evidence="4 7" id="KW-0812">Transmembrane</keyword>
<feature type="domain" description="Major facilitator superfamily (MFS) profile" evidence="8">
    <location>
        <begin position="1"/>
        <end position="382"/>
    </location>
</feature>
<gene>
    <name evidence="9" type="ORF">NE619_10200</name>
</gene>
<evidence type="ECO:0000313" key="9">
    <source>
        <dbReference type="EMBL" id="MCQ4637097.1"/>
    </source>
</evidence>
<evidence type="ECO:0000256" key="1">
    <source>
        <dbReference type="ARBA" id="ARBA00004651"/>
    </source>
</evidence>
<protein>
    <submittedName>
        <fullName evidence="9">MFS transporter</fullName>
    </submittedName>
</protein>
<evidence type="ECO:0000256" key="6">
    <source>
        <dbReference type="ARBA" id="ARBA00023136"/>
    </source>
</evidence>
<keyword evidence="6 7" id="KW-0472">Membrane</keyword>
<feature type="transmembrane region" description="Helical" evidence="7">
    <location>
        <begin position="124"/>
        <end position="146"/>
    </location>
</feature>
<feature type="transmembrane region" description="Helical" evidence="7">
    <location>
        <begin position="66"/>
        <end position="85"/>
    </location>
</feature>
<feature type="transmembrane region" description="Helical" evidence="7">
    <location>
        <begin position="238"/>
        <end position="258"/>
    </location>
</feature>
<name>A0ABT1RPH7_9FIRM</name>
<dbReference type="InterPro" id="IPR011701">
    <property type="entry name" value="MFS"/>
</dbReference>
<feature type="transmembrane region" description="Helical" evidence="7">
    <location>
        <begin position="270"/>
        <end position="288"/>
    </location>
</feature>
<dbReference type="PROSITE" id="PS50850">
    <property type="entry name" value="MFS"/>
    <property type="match status" value="1"/>
</dbReference>
<reference evidence="9 10" key="1">
    <citation type="submission" date="2022-06" db="EMBL/GenBank/DDBJ databases">
        <title>Isolation of gut microbiota from human fecal samples.</title>
        <authorList>
            <person name="Pamer E.G."/>
            <person name="Barat B."/>
            <person name="Waligurski E."/>
            <person name="Medina S."/>
            <person name="Paddock L."/>
            <person name="Mostad J."/>
        </authorList>
    </citation>
    <scope>NUCLEOTIDE SEQUENCE [LARGE SCALE GENOMIC DNA]</scope>
    <source>
        <strain evidence="9 10">SL.3.17</strain>
    </source>
</reference>
<evidence type="ECO:0000313" key="10">
    <source>
        <dbReference type="Proteomes" id="UP001524502"/>
    </source>
</evidence>
<dbReference type="EMBL" id="JANFXK010000010">
    <property type="protein sequence ID" value="MCQ4637097.1"/>
    <property type="molecule type" value="Genomic_DNA"/>
</dbReference>
<dbReference type="InterPro" id="IPR050171">
    <property type="entry name" value="MFS_Transporters"/>
</dbReference>
<dbReference type="RefSeq" id="WP_256132289.1">
    <property type="nucleotide sequence ID" value="NZ_JANFXK010000010.1"/>
</dbReference>
<feature type="transmembrane region" description="Helical" evidence="7">
    <location>
        <begin position="202"/>
        <end position="226"/>
    </location>
</feature>
<dbReference type="Gene3D" id="1.20.1250.20">
    <property type="entry name" value="MFS general substrate transporter like domains"/>
    <property type="match status" value="1"/>
</dbReference>
<feature type="transmembrane region" description="Helical" evidence="7">
    <location>
        <begin position="360"/>
        <end position="379"/>
    </location>
</feature>
<feature type="transmembrane region" description="Helical" evidence="7">
    <location>
        <begin position="334"/>
        <end position="354"/>
    </location>
</feature>
<keyword evidence="3" id="KW-1003">Cell membrane</keyword>
<dbReference type="PANTHER" id="PTHR23517">
    <property type="entry name" value="RESISTANCE PROTEIN MDTM, PUTATIVE-RELATED-RELATED"/>
    <property type="match status" value="1"/>
</dbReference>
<comment type="caution">
    <text evidence="9">The sequence shown here is derived from an EMBL/GenBank/DDBJ whole genome shotgun (WGS) entry which is preliminary data.</text>
</comment>
<dbReference type="InterPro" id="IPR020846">
    <property type="entry name" value="MFS_dom"/>
</dbReference>
<proteinExistence type="predicted"/>